<accession>A0AAE1QW09</accession>
<dbReference type="InterPro" id="IPR003465">
    <property type="entry name" value="Prot_inh_I20"/>
</dbReference>
<evidence type="ECO:0000313" key="1">
    <source>
        <dbReference type="EMBL" id="KAK4340700.1"/>
    </source>
</evidence>
<keyword evidence="2" id="KW-1185">Reference proteome</keyword>
<dbReference type="EMBL" id="JAVYJV010000022">
    <property type="protein sequence ID" value="KAK4340700.1"/>
    <property type="molecule type" value="Genomic_DNA"/>
</dbReference>
<sequence length="299" mass="34031">MTFLHHKHNLSRFTGSECIFLLGIEVDYANAKSCPQFCDDEVAYMTCPSSGDDQISGLVQSNRPEIANHTLVVGSLGRAFKDLRYRVKKREAQHVQPISSYIVNQSKFMSQEPSLLVPISHEEKQPLNIESTIGNFNFVSQRLDFPDNGHHINVLTSNEFPMNFSEPPQEAYLPQPPTVPSLVPLNDIFTELNGWNQEPKLNKFNGEIMTENQIGTCVLNPNEFPMNFNEPLHKAYLPQPPAVPSLVPPNDLFTELNGWNKEAELDDFIDEIMAENQIDTYYRSPSMNPQGQFQYNKKQ</sequence>
<dbReference type="Pfam" id="PF02428">
    <property type="entry name" value="Prot_inhib_II"/>
    <property type="match status" value="1"/>
</dbReference>
<protein>
    <submittedName>
        <fullName evidence="1">Uncharacterized protein</fullName>
    </submittedName>
</protein>
<dbReference type="SUPFAM" id="SSF100897">
    <property type="entry name" value="Plant proteinase inhibitors"/>
    <property type="match status" value="1"/>
</dbReference>
<dbReference type="AlphaFoldDB" id="A0AAE1QW09"/>
<dbReference type="GO" id="GO:0004867">
    <property type="term" value="F:serine-type endopeptidase inhibitor activity"/>
    <property type="evidence" value="ECO:0007669"/>
    <property type="project" value="InterPro"/>
</dbReference>
<dbReference type="Proteomes" id="UP001291623">
    <property type="component" value="Unassembled WGS sequence"/>
</dbReference>
<organism evidence="1 2">
    <name type="scientific">Anisodus tanguticus</name>
    <dbReference type="NCBI Taxonomy" id="243964"/>
    <lineage>
        <taxon>Eukaryota</taxon>
        <taxon>Viridiplantae</taxon>
        <taxon>Streptophyta</taxon>
        <taxon>Embryophyta</taxon>
        <taxon>Tracheophyta</taxon>
        <taxon>Spermatophyta</taxon>
        <taxon>Magnoliopsida</taxon>
        <taxon>eudicotyledons</taxon>
        <taxon>Gunneridae</taxon>
        <taxon>Pentapetalae</taxon>
        <taxon>asterids</taxon>
        <taxon>lamiids</taxon>
        <taxon>Solanales</taxon>
        <taxon>Solanaceae</taxon>
        <taxon>Solanoideae</taxon>
        <taxon>Hyoscyameae</taxon>
        <taxon>Anisodus</taxon>
    </lineage>
</organism>
<name>A0AAE1QW09_9SOLA</name>
<evidence type="ECO:0000313" key="2">
    <source>
        <dbReference type="Proteomes" id="UP001291623"/>
    </source>
</evidence>
<gene>
    <name evidence="1" type="ORF">RND71_039201</name>
</gene>
<reference evidence="1" key="1">
    <citation type="submission" date="2023-12" db="EMBL/GenBank/DDBJ databases">
        <title>Genome assembly of Anisodus tanguticus.</title>
        <authorList>
            <person name="Wang Y.-J."/>
        </authorList>
    </citation>
    <scope>NUCLEOTIDE SEQUENCE</scope>
    <source>
        <strain evidence="1">KB-2021</strain>
        <tissue evidence="1">Leaf</tissue>
    </source>
</reference>
<comment type="caution">
    <text evidence="1">The sequence shown here is derived from an EMBL/GenBank/DDBJ whole genome shotgun (WGS) entry which is preliminary data.</text>
</comment>
<proteinExistence type="predicted"/>
<dbReference type="Gene3D" id="3.30.60.30">
    <property type="match status" value="1"/>
</dbReference>